<sequence length="392" mass="42317">MRRRSSSMSEVYPSLGQTLADTYRGKRVLVTGHTGFKGAWLTLWLKALGAEVTGIALPTDPDGPDFGRSVGISELIDHRIADIRDERAFAETCAGLAPDIVFHLAAQALVRPSYAAPVETFATNVTGTAVVLDAVRRMPSARAVVVVTSDKCYDNREWHWAYRETDPLGGADPYSASKGCTELVAEAFRRSFFSAPEGCQIATARAGNVIGGGDASLDRLLPDIVRATLAGQPVTIRNPASVRPWQHVLEPLGGYLLLGARLMGEDGQRYAQGWNFGPSADDFLDVEAITQHVIAAWGEGAPRILFGKRPDDPHEAGMLTLDSSKARAVLGWTPRLSTGEAVRMSVEWYREACAHAADMRAFSAAQIARYSEHPTSLTPRQPSIERAAAACA</sequence>
<organism evidence="2 3">
    <name type="scientific">Novosphingobium decolorationis</name>
    <dbReference type="NCBI Taxonomy" id="2698673"/>
    <lineage>
        <taxon>Bacteria</taxon>
        <taxon>Pseudomonadati</taxon>
        <taxon>Pseudomonadota</taxon>
        <taxon>Alphaproteobacteria</taxon>
        <taxon>Sphingomonadales</taxon>
        <taxon>Sphingomonadaceae</taxon>
        <taxon>Novosphingobium</taxon>
    </lineage>
</organism>
<dbReference type="EC" id="4.2.1.45" evidence="2"/>
<reference evidence="2 3" key="1">
    <citation type="journal article" date="2021" name="Int. J. Syst. Evol. Microbiol.">
        <title>Novosphingobium decolorationis sp. nov., an aniline blue-decolourizing bacterium isolated from East Pacific sediment.</title>
        <authorList>
            <person name="Chen X."/>
            <person name="Dong B."/>
            <person name="Chen T."/>
            <person name="Ren N."/>
            <person name="Wang J."/>
            <person name="Xu Y."/>
            <person name="Yang J."/>
            <person name="Zhu S."/>
            <person name="Chen J."/>
        </authorList>
    </citation>
    <scope>NUCLEOTIDE SEQUENCE [LARGE SCALE GENOMIC DNA]</scope>
    <source>
        <strain evidence="2 3">502str22</strain>
    </source>
</reference>
<proteinExistence type="predicted"/>
<dbReference type="InterPro" id="IPR016040">
    <property type="entry name" value="NAD(P)-bd_dom"/>
</dbReference>
<protein>
    <submittedName>
        <fullName evidence="2">CDP-glucose 4,6-dehydratase</fullName>
        <ecNumber evidence="2">4.2.1.45</ecNumber>
    </submittedName>
</protein>
<dbReference type="Proteomes" id="UP000677126">
    <property type="component" value="Chromosome"/>
</dbReference>
<dbReference type="NCBIfam" id="TIGR02622">
    <property type="entry name" value="CDP_4_6_dhtase"/>
    <property type="match status" value="1"/>
</dbReference>
<keyword evidence="3" id="KW-1185">Reference proteome</keyword>
<feature type="domain" description="NAD(P)-binding" evidence="1">
    <location>
        <begin position="29"/>
        <end position="344"/>
    </location>
</feature>
<name>A0ABX8E4K7_9SPHN</name>
<gene>
    <name evidence="2" type="primary">rfbG</name>
    <name evidence="2" type="ORF">HT578_04930</name>
</gene>
<dbReference type="Gene3D" id="3.90.25.10">
    <property type="entry name" value="UDP-galactose 4-epimerase, domain 1"/>
    <property type="match status" value="1"/>
</dbReference>
<evidence type="ECO:0000313" key="3">
    <source>
        <dbReference type="Proteomes" id="UP000677126"/>
    </source>
</evidence>
<evidence type="ECO:0000259" key="1">
    <source>
        <dbReference type="Pfam" id="PF16363"/>
    </source>
</evidence>
<dbReference type="InterPro" id="IPR013445">
    <property type="entry name" value="CDP_4_6_deHydtase"/>
</dbReference>
<accession>A0ABX8E4K7</accession>
<dbReference type="Gene3D" id="3.40.50.720">
    <property type="entry name" value="NAD(P)-binding Rossmann-like Domain"/>
    <property type="match status" value="1"/>
</dbReference>
<dbReference type="SUPFAM" id="SSF51735">
    <property type="entry name" value="NAD(P)-binding Rossmann-fold domains"/>
    <property type="match status" value="1"/>
</dbReference>
<dbReference type="Pfam" id="PF16363">
    <property type="entry name" value="GDP_Man_Dehyd"/>
    <property type="match status" value="1"/>
</dbReference>
<dbReference type="GO" id="GO:0047733">
    <property type="term" value="F:CDP-glucose 4,6-dehydratase activity"/>
    <property type="evidence" value="ECO:0007669"/>
    <property type="project" value="UniProtKB-EC"/>
</dbReference>
<keyword evidence="2" id="KW-0456">Lyase</keyword>
<evidence type="ECO:0000313" key="2">
    <source>
        <dbReference type="EMBL" id="QVM83141.1"/>
    </source>
</evidence>
<dbReference type="EMBL" id="CP054856">
    <property type="protein sequence ID" value="QVM83141.1"/>
    <property type="molecule type" value="Genomic_DNA"/>
</dbReference>
<dbReference type="PANTHER" id="PTHR43000">
    <property type="entry name" value="DTDP-D-GLUCOSE 4,6-DEHYDRATASE-RELATED"/>
    <property type="match status" value="1"/>
</dbReference>
<dbReference type="InterPro" id="IPR036291">
    <property type="entry name" value="NAD(P)-bd_dom_sf"/>
</dbReference>